<reference evidence="1 2" key="1">
    <citation type="submission" date="2020-03" db="EMBL/GenBank/DDBJ databases">
        <title>Bradyrhizobium diversity isolated from nodules of Muelleranthus trifoliolatus.</title>
        <authorList>
            <person name="Klepa M."/>
            <person name="Helene L."/>
            <person name="Hungria M."/>
        </authorList>
    </citation>
    <scope>NUCLEOTIDE SEQUENCE [LARGE SCALE GENOMIC DNA]</scope>
    <source>
        <strain evidence="1 2">WSM 1744</strain>
    </source>
</reference>
<dbReference type="RefSeq" id="WP_171708915.1">
    <property type="nucleotide sequence ID" value="NZ_JAAVLW010000002.1"/>
</dbReference>
<dbReference type="AlphaFoldDB" id="A0A7Y4H1R3"/>
<proteinExistence type="predicted"/>
<gene>
    <name evidence="1" type="ORF">HCN50_07225</name>
</gene>
<evidence type="ECO:0000313" key="2">
    <source>
        <dbReference type="Proteomes" id="UP000528734"/>
    </source>
</evidence>
<keyword evidence="2" id="KW-1185">Reference proteome</keyword>
<dbReference type="Proteomes" id="UP000528734">
    <property type="component" value="Unassembled WGS sequence"/>
</dbReference>
<evidence type="ECO:0000313" key="1">
    <source>
        <dbReference type="EMBL" id="NOJ46041.1"/>
    </source>
</evidence>
<name>A0A7Y4H1R3_9BRAD</name>
<sequence length="451" mass="50475">MTSEVVVMNSLAVALAADSAATVTNGRDNKVYNSANKLFMLSKHHPVGVMVYNNSSLLGIPWETILKMFRQELGTKEYDRLEEYGEALIAFLDKNDYLFPEEAQHRSYIGLVETLYEGINTAITQQIEEHVLRMPRGASFSEVELTEIAKRVIFESLEEWRSKKNATCFLGEGGDVGRVLAGKLSGEIQQSIAKVFGQFSASIGSEATNALREIAILLVSKDDILIESHSGLVVAGFGRKDYFPAMQMYELGEVYSGRLKHRKAAVERISAETPSLVKPFAHSEMVDTFLRGVNSVFELRMIEEFVNLVVRLPNEVIDAISDLSDEQKSKWKDHILPTAAEPIGAFVRELEKQRIERHRGPILQAIINLPIDELAHVAQSLVNLNSFQKRMSLGPETVGGPVDVAVISKGDGFIWIERKHYFKPELNPHYFSNFQRSKEQRVDVSEGATDA</sequence>
<organism evidence="1 2">
    <name type="scientific">Bradyrhizobium archetypum</name>
    <dbReference type="NCBI Taxonomy" id="2721160"/>
    <lineage>
        <taxon>Bacteria</taxon>
        <taxon>Pseudomonadati</taxon>
        <taxon>Pseudomonadota</taxon>
        <taxon>Alphaproteobacteria</taxon>
        <taxon>Hyphomicrobiales</taxon>
        <taxon>Nitrobacteraceae</taxon>
        <taxon>Bradyrhizobium</taxon>
    </lineage>
</organism>
<protein>
    <submittedName>
        <fullName evidence="1">Uncharacterized protein</fullName>
    </submittedName>
</protein>
<comment type="caution">
    <text evidence="1">The sequence shown here is derived from an EMBL/GenBank/DDBJ whole genome shotgun (WGS) entry which is preliminary data.</text>
</comment>
<accession>A0A7Y4H1R3</accession>
<dbReference type="EMBL" id="JAAVLW010000002">
    <property type="protein sequence ID" value="NOJ46041.1"/>
    <property type="molecule type" value="Genomic_DNA"/>
</dbReference>